<sequence length="392" mass="45641">MRITRRRTKKTETRTDSDSVPIDIVIEIVKRLPLKDVSRFLLVSKLWSEIIRSPYFIRSFPFLFSSIQPYLLFALNSLDKDKGHHKWFFYLSSSTFSAGKSVLSSLSRTNCQIPNRRSCDIHYVSGLICFGYGQQQLITNPRTGKSIYLPKVKSRSKIIQSFFGYDPVYGQYKVLCMSERMNDYLNVPSSEHQVFTLGGVQKVEQLWRMIECNIHHRPKTNSVCMDGVLYYGAFTGVDMLEWCLMRFDVRTEKLDLVSRLNESSIQCYRPGHSPSLIKYQGKVTLAFETSLHTFELWVMEDAEKWSKIRFSIRHSMHLFGQDDDAFLITGNIHTGEIIFVPYDCDARFGMTHVVYYDLKTNRLRFRTVAFDLGTLFPQISVMVPFSIIYIKK</sequence>
<name>A0A654EFM2_ARATH</name>
<evidence type="ECO:0000259" key="2">
    <source>
        <dbReference type="PROSITE" id="PS50181"/>
    </source>
</evidence>
<evidence type="ECO:0000256" key="1">
    <source>
        <dbReference type="SAM" id="Phobius"/>
    </source>
</evidence>
<dbReference type="Proteomes" id="UP000426265">
    <property type="component" value="Unassembled WGS sequence"/>
</dbReference>
<feature type="transmembrane region" description="Helical" evidence="1">
    <location>
        <begin position="368"/>
        <end position="390"/>
    </location>
</feature>
<keyword evidence="1" id="KW-0812">Transmembrane</keyword>
<dbReference type="EMBL" id="CACRSJ010000104">
    <property type="protein sequence ID" value="VYS47665.1"/>
    <property type="molecule type" value="Genomic_DNA"/>
</dbReference>
<dbReference type="Pfam" id="PF00646">
    <property type="entry name" value="F-box"/>
    <property type="match status" value="1"/>
</dbReference>
<organism evidence="3 4">
    <name type="scientific">Arabidopsis thaliana</name>
    <name type="common">Mouse-ear cress</name>
    <dbReference type="NCBI Taxonomy" id="3702"/>
    <lineage>
        <taxon>Eukaryota</taxon>
        <taxon>Viridiplantae</taxon>
        <taxon>Streptophyta</taxon>
        <taxon>Embryophyta</taxon>
        <taxon>Tracheophyta</taxon>
        <taxon>Spermatophyta</taxon>
        <taxon>Magnoliopsida</taxon>
        <taxon>eudicotyledons</taxon>
        <taxon>Gunneridae</taxon>
        <taxon>Pentapetalae</taxon>
        <taxon>rosids</taxon>
        <taxon>malvids</taxon>
        <taxon>Brassicales</taxon>
        <taxon>Brassicaceae</taxon>
        <taxon>Camelineae</taxon>
        <taxon>Arabidopsis</taxon>
    </lineage>
</organism>
<protein>
    <recommendedName>
        <fullName evidence="2">F-box domain-containing protein</fullName>
    </recommendedName>
</protein>
<dbReference type="InterPro" id="IPR036047">
    <property type="entry name" value="F-box-like_dom_sf"/>
</dbReference>
<dbReference type="InterPro" id="IPR013187">
    <property type="entry name" value="F-box-assoc_dom_typ3"/>
</dbReference>
<dbReference type="ExpressionAtlas" id="A0A654EFM2">
    <property type="expression patterns" value="differential"/>
</dbReference>
<dbReference type="Pfam" id="PF08268">
    <property type="entry name" value="FBA_3"/>
    <property type="match status" value="1"/>
</dbReference>
<dbReference type="SMART" id="SM00256">
    <property type="entry name" value="FBOX"/>
    <property type="match status" value="1"/>
</dbReference>
<keyword evidence="1" id="KW-0472">Membrane</keyword>
<dbReference type="PANTHER" id="PTHR31111">
    <property type="entry name" value="BNAA05G37150D PROTEIN-RELATED"/>
    <property type="match status" value="1"/>
</dbReference>
<gene>
    <name evidence="3" type="ORF">AN1_LOCUS3152</name>
</gene>
<dbReference type="SUPFAM" id="SSF81383">
    <property type="entry name" value="F-box domain"/>
    <property type="match status" value="1"/>
</dbReference>
<dbReference type="PROSITE" id="PS50181">
    <property type="entry name" value="FBOX"/>
    <property type="match status" value="1"/>
</dbReference>
<dbReference type="AlphaFoldDB" id="A0A654EFM2"/>
<keyword evidence="1" id="KW-1133">Transmembrane helix</keyword>
<evidence type="ECO:0000313" key="4">
    <source>
        <dbReference type="Proteomes" id="UP000426265"/>
    </source>
</evidence>
<evidence type="ECO:0000313" key="3">
    <source>
        <dbReference type="EMBL" id="VYS47665.1"/>
    </source>
</evidence>
<proteinExistence type="predicted"/>
<dbReference type="InterPro" id="IPR001810">
    <property type="entry name" value="F-box_dom"/>
</dbReference>
<reference evidence="3 4" key="1">
    <citation type="submission" date="2019-11" db="EMBL/GenBank/DDBJ databases">
        <authorList>
            <person name="Jiao W.-B."/>
            <person name="Schneeberger K."/>
        </authorList>
    </citation>
    <scope>NUCLEOTIDE SEQUENCE [LARGE SCALE GENOMIC DNA]</scope>
    <source>
        <strain evidence="4">cv. An-1</strain>
    </source>
</reference>
<dbReference type="NCBIfam" id="TIGR01640">
    <property type="entry name" value="F_box_assoc_1"/>
    <property type="match status" value="1"/>
</dbReference>
<accession>A0A654EFM2</accession>
<dbReference type="InterPro" id="IPR017451">
    <property type="entry name" value="F-box-assoc_interact_dom"/>
</dbReference>
<feature type="domain" description="F-box" evidence="2">
    <location>
        <begin position="14"/>
        <end position="60"/>
    </location>
</feature>
<dbReference type="PANTHER" id="PTHR31111:SF138">
    <property type="entry name" value="F-BOX ASSOCIATED DOMAIN-CONTAINING PROTEIN"/>
    <property type="match status" value="1"/>
</dbReference>
<dbReference type="Gene3D" id="1.20.1280.50">
    <property type="match status" value="1"/>
</dbReference>